<dbReference type="EMBL" id="AYEV01000055">
    <property type="protein sequence ID" value="ESK53327.1"/>
    <property type="molecule type" value="Genomic_DNA"/>
</dbReference>
<accession>V2UTL4</accession>
<dbReference type="Gene3D" id="3.40.50.300">
    <property type="entry name" value="P-loop containing nucleotide triphosphate hydrolases"/>
    <property type="match status" value="1"/>
</dbReference>
<dbReference type="OrthoDB" id="3322489at2"/>
<name>V2UTL4_9GAMM</name>
<gene>
    <name evidence="3" type="ORF">F990_03436</name>
</gene>
<dbReference type="eggNOG" id="COG3950">
    <property type="taxonomic scope" value="Bacteria"/>
</dbReference>
<feature type="domain" description="OLD protein-like TOPRIM" evidence="2">
    <location>
        <begin position="420"/>
        <end position="492"/>
    </location>
</feature>
<dbReference type="InterPro" id="IPR051396">
    <property type="entry name" value="Bact_Antivir_Def_Nuclease"/>
</dbReference>
<reference evidence="3 4" key="1">
    <citation type="submission" date="2013-10" db="EMBL/GenBank/DDBJ databases">
        <title>The Genome Sequence of Acinetobacter tjernbergiae CIP107465.</title>
        <authorList>
            <consortium name="The Broad Institute Genomics Platform"/>
            <consortium name="The Broad Institute Genome Sequencing Center for Infectious Disease"/>
            <person name="Cerqueira G."/>
            <person name="Feldgarden M."/>
            <person name="Courvalin P."/>
            <person name="Grillot-Courvalin C."/>
            <person name="Clermont D."/>
            <person name="Rocha E."/>
            <person name="Yoon E.-J."/>
            <person name="Nemec A."/>
            <person name="Young S.K."/>
            <person name="Zeng Q."/>
            <person name="Gargeya S."/>
            <person name="Fitzgerald M."/>
            <person name="Abouelleil A."/>
            <person name="Alvarado L."/>
            <person name="Berlin A.M."/>
            <person name="Chapman S.B."/>
            <person name="Gainer-Dewar J."/>
            <person name="Goldberg J."/>
            <person name="Gnerre S."/>
            <person name="Griggs A."/>
            <person name="Gujja S."/>
            <person name="Hansen M."/>
            <person name="Howarth C."/>
            <person name="Imamovic A."/>
            <person name="Ireland A."/>
            <person name="Larimer J."/>
            <person name="McCowan C."/>
            <person name="Murphy C."/>
            <person name="Pearson M."/>
            <person name="Poon T.W."/>
            <person name="Priest M."/>
            <person name="Roberts A."/>
            <person name="Saif S."/>
            <person name="Shea T."/>
            <person name="Sykes S."/>
            <person name="Wortman J."/>
            <person name="Nusbaum C."/>
            <person name="Birren B."/>
        </authorList>
    </citation>
    <scope>NUCLEOTIDE SEQUENCE [LARGE SCALE GENOMIC DNA]</scope>
    <source>
        <strain evidence="3 4">CIP 107465</strain>
    </source>
</reference>
<keyword evidence="4" id="KW-1185">Reference proteome</keyword>
<dbReference type="PANTHER" id="PTHR43581:SF4">
    <property type="entry name" value="ATP_GTP PHOSPHATASE"/>
    <property type="match status" value="1"/>
</dbReference>
<dbReference type="InterPro" id="IPR027417">
    <property type="entry name" value="P-loop_NTPase"/>
</dbReference>
<dbReference type="PATRIC" id="fig|1120928.5.peg.3475"/>
<dbReference type="SUPFAM" id="SSF52540">
    <property type="entry name" value="P-loop containing nucleoside triphosphate hydrolases"/>
    <property type="match status" value="1"/>
</dbReference>
<dbReference type="AlphaFoldDB" id="V2UTL4"/>
<evidence type="ECO:0000259" key="2">
    <source>
        <dbReference type="Pfam" id="PF20469"/>
    </source>
</evidence>
<proteinExistence type="predicted"/>
<comment type="caution">
    <text evidence="3">The sequence shown here is derived from an EMBL/GenBank/DDBJ whole genome shotgun (WGS) entry which is preliminary data.</text>
</comment>
<feature type="domain" description="Endonuclease GajA/Old nuclease/RecF-like AAA" evidence="1">
    <location>
        <begin position="1"/>
        <end position="371"/>
    </location>
</feature>
<dbReference type="InterPro" id="IPR041685">
    <property type="entry name" value="AAA_GajA/Old/RecF-like"/>
</dbReference>
<sequence length="614" mass="70214">MKLVSITLENFRGYKEPTTLLVDSAFTGITGKNDAGKSTVLEALDIFFGNSNIDKEDKNIDSYGSTKVTCTFDDYPIFLSLDSGSQTNLKSEYLLNNNGLLEICKTFDFGTSKASEKISLKCMYPSNEGLNDLIYLKQTELKKRVLARGLKLEDVSDLRSNTSIRQFLYSSENLNLLEQEIFLNKEDAKDIWISLAKHLPIYALFKSDRNSNDQDSEVQDPLKLAIKLALSDIQSQLDEIQEHIRTKVIDVAQRTLEKLEEMDASLAEDLVPDFTKEPDWKSLFKLSLSSEKGIAINKRGSGVRRLILLNFFRAEAERKINESSGNSIIYAIEEPETSQHPSNQEMLIKALIKLSDLPKAQVIVTTHVPALAGLMPLDSLRYIYKTEETHRIDHPSDVLYEHISTELGIHPVKEVQSSQAKGFVFVEGVSDVVFLKHIFAKLHESSLIQRNYIEDKKIHILISGGSDNLKHWVNYKLIESLGKPWCTFFDSDNDGTNCQKYVNNLKLQQEYNKKGILFHLTHKRECENYLHPNLVYRISNGELNYVVDPYEDQKEKLQPLILPYKTIKKSQLVEKLWSQMSSEEIIEVSNLENGGNEFINFIEKLEEKFNLRTF</sequence>
<dbReference type="Pfam" id="PF13175">
    <property type="entry name" value="AAA_15"/>
    <property type="match status" value="1"/>
</dbReference>
<organism evidence="3 4">
    <name type="scientific">Acinetobacter tjernbergiae DSM 14971 = CIP 107465</name>
    <dbReference type="NCBI Taxonomy" id="1120928"/>
    <lineage>
        <taxon>Bacteria</taxon>
        <taxon>Pseudomonadati</taxon>
        <taxon>Pseudomonadota</taxon>
        <taxon>Gammaproteobacteria</taxon>
        <taxon>Moraxellales</taxon>
        <taxon>Moraxellaceae</taxon>
        <taxon>Acinetobacter</taxon>
    </lineage>
</organism>
<evidence type="ECO:0000313" key="4">
    <source>
        <dbReference type="Proteomes" id="UP000017404"/>
    </source>
</evidence>
<dbReference type="Pfam" id="PF20469">
    <property type="entry name" value="OLD-like_TOPRIM"/>
    <property type="match status" value="1"/>
</dbReference>
<dbReference type="Proteomes" id="UP000017404">
    <property type="component" value="Unassembled WGS sequence"/>
</dbReference>
<evidence type="ECO:0000259" key="1">
    <source>
        <dbReference type="Pfam" id="PF13175"/>
    </source>
</evidence>
<evidence type="ECO:0000313" key="3">
    <source>
        <dbReference type="EMBL" id="ESK53327.1"/>
    </source>
</evidence>
<dbReference type="PANTHER" id="PTHR43581">
    <property type="entry name" value="ATP/GTP PHOSPHATASE"/>
    <property type="match status" value="1"/>
</dbReference>
<dbReference type="STRING" id="202955.GCA_000759995_00086"/>
<protein>
    <submittedName>
        <fullName evidence="3">Uncharacterized protein</fullName>
    </submittedName>
</protein>
<dbReference type="RefSeq" id="WP_018680075.1">
    <property type="nucleotide sequence ID" value="NZ_AYEV01000055.1"/>
</dbReference>
<dbReference type="InterPro" id="IPR034139">
    <property type="entry name" value="TOPRIM_OLD"/>
</dbReference>